<dbReference type="RefSeq" id="WP_345477953.1">
    <property type="nucleotide sequence ID" value="NZ_BAABLW010000007.1"/>
</dbReference>
<protein>
    <submittedName>
        <fullName evidence="2">Uncharacterized protein</fullName>
    </submittedName>
</protein>
<evidence type="ECO:0000256" key="1">
    <source>
        <dbReference type="SAM" id="MobiDB-lite"/>
    </source>
</evidence>
<evidence type="ECO:0000313" key="3">
    <source>
        <dbReference type="Proteomes" id="UP001500368"/>
    </source>
</evidence>
<evidence type="ECO:0000313" key="2">
    <source>
        <dbReference type="EMBL" id="GAA4923595.1"/>
    </source>
</evidence>
<gene>
    <name evidence="2" type="ORF">GCM10025790_20920</name>
</gene>
<dbReference type="PROSITE" id="PS51257">
    <property type="entry name" value="PROKAR_LIPOPROTEIN"/>
    <property type="match status" value="1"/>
</dbReference>
<reference evidence="3" key="1">
    <citation type="journal article" date="2019" name="Int. J. Syst. Evol. Microbiol.">
        <title>The Global Catalogue of Microorganisms (GCM) 10K type strain sequencing project: providing services to taxonomists for standard genome sequencing and annotation.</title>
        <authorList>
            <consortium name="The Broad Institute Genomics Platform"/>
            <consortium name="The Broad Institute Genome Sequencing Center for Infectious Disease"/>
            <person name="Wu L."/>
            <person name="Ma J."/>
        </authorList>
    </citation>
    <scope>NUCLEOTIDE SEQUENCE [LARGE SCALE GENOMIC DNA]</scope>
    <source>
        <strain evidence="3">JCM 19129</strain>
    </source>
</reference>
<name>A0ABP9G0S9_9MICC</name>
<feature type="region of interest" description="Disordered" evidence="1">
    <location>
        <begin position="20"/>
        <end position="68"/>
    </location>
</feature>
<comment type="caution">
    <text evidence="2">The sequence shown here is derived from an EMBL/GenBank/DDBJ whole genome shotgun (WGS) entry which is preliminary data.</text>
</comment>
<dbReference type="EMBL" id="BAABLW010000007">
    <property type="protein sequence ID" value="GAA4923595.1"/>
    <property type="molecule type" value="Genomic_DNA"/>
</dbReference>
<feature type="compositionally biased region" description="Low complexity" evidence="1">
    <location>
        <begin position="29"/>
        <end position="42"/>
    </location>
</feature>
<proteinExistence type="predicted"/>
<dbReference type="Proteomes" id="UP001500368">
    <property type="component" value="Unassembled WGS sequence"/>
</dbReference>
<feature type="compositionally biased region" description="Acidic residues" evidence="1">
    <location>
        <begin position="46"/>
        <end position="63"/>
    </location>
</feature>
<keyword evidence="3" id="KW-1185">Reference proteome</keyword>
<organism evidence="2 3">
    <name type="scientific">Nesterenkonia rhizosphaerae</name>
    <dbReference type="NCBI Taxonomy" id="1348272"/>
    <lineage>
        <taxon>Bacteria</taxon>
        <taxon>Bacillati</taxon>
        <taxon>Actinomycetota</taxon>
        <taxon>Actinomycetes</taxon>
        <taxon>Micrococcales</taxon>
        <taxon>Micrococcaceae</taxon>
        <taxon>Nesterenkonia</taxon>
    </lineage>
</organism>
<sequence>MKHAPIVVLATSALLLATACGDEAPEPEPAAAAPEQAESTEPTDIQTEDAEEDPAETEGDDDLYPGMNVDLPAIGTHQVGDTFEFLSTDGFESMQVTWDAIEWLETDEGDDVALLVLSADNTAGSGTVEFSYPTRDGGGFHYISDSGEITDNYENDMPHSTTFDGEVGLFGRGDGVLPGTQESGKVIWFKTDGLSGRIAYLNDAGRFMNVLELPAESVNSDHETIQTIHERAALFDGSYIR</sequence>
<accession>A0ABP9G0S9</accession>